<organism evidence="2 3">
    <name type="scientific">Roseburia inulinivorans</name>
    <dbReference type="NCBI Taxonomy" id="360807"/>
    <lineage>
        <taxon>Bacteria</taxon>
        <taxon>Bacillati</taxon>
        <taxon>Bacillota</taxon>
        <taxon>Clostridia</taxon>
        <taxon>Lachnospirales</taxon>
        <taxon>Lachnospiraceae</taxon>
        <taxon>Roseburia</taxon>
    </lineage>
</organism>
<evidence type="ECO:0000259" key="1">
    <source>
        <dbReference type="PROSITE" id="PS51186"/>
    </source>
</evidence>
<evidence type="ECO:0000313" key="3">
    <source>
        <dbReference type="Proteomes" id="UP000283738"/>
    </source>
</evidence>
<dbReference type="PANTHER" id="PTHR43415">
    <property type="entry name" value="SPERMIDINE N(1)-ACETYLTRANSFERASE"/>
    <property type="match status" value="1"/>
</dbReference>
<name>A0A3R6C095_9FIRM</name>
<dbReference type="GO" id="GO:0016747">
    <property type="term" value="F:acyltransferase activity, transferring groups other than amino-acyl groups"/>
    <property type="evidence" value="ECO:0007669"/>
    <property type="project" value="InterPro"/>
</dbReference>
<dbReference type="SUPFAM" id="SSF55729">
    <property type="entry name" value="Acyl-CoA N-acyltransferases (Nat)"/>
    <property type="match status" value="1"/>
</dbReference>
<keyword evidence="2" id="KW-0808">Transferase</keyword>
<dbReference type="InterPro" id="IPR016181">
    <property type="entry name" value="Acyl_CoA_acyltransferase"/>
</dbReference>
<accession>A0A3R6C095</accession>
<feature type="domain" description="N-acetyltransferase" evidence="1">
    <location>
        <begin position="1"/>
        <end position="156"/>
    </location>
</feature>
<dbReference type="RefSeq" id="WP_118111149.1">
    <property type="nucleotide sequence ID" value="NZ_QRTF01000029.1"/>
</dbReference>
<reference evidence="2 3" key="1">
    <citation type="submission" date="2018-08" db="EMBL/GenBank/DDBJ databases">
        <title>A genome reference for cultivated species of the human gut microbiota.</title>
        <authorList>
            <person name="Zou Y."/>
            <person name="Xue W."/>
            <person name="Luo G."/>
        </authorList>
    </citation>
    <scope>NUCLEOTIDE SEQUENCE [LARGE SCALE GENOMIC DNA]</scope>
    <source>
        <strain evidence="2 3">AF28-15</strain>
    </source>
</reference>
<comment type="caution">
    <text evidence="2">The sequence shown here is derived from an EMBL/GenBank/DDBJ whole genome shotgun (WGS) entry which is preliminary data.</text>
</comment>
<dbReference type="Gene3D" id="3.40.630.30">
    <property type="match status" value="1"/>
</dbReference>
<evidence type="ECO:0000313" key="2">
    <source>
        <dbReference type="EMBL" id="RGQ47002.1"/>
    </source>
</evidence>
<proteinExistence type="predicted"/>
<dbReference type="PROSITE" id="PS51186">
    <property type="entry name" value="GNAT"/>
    <property type="match status" value="1"/>
</dbReference>
<dbReference type="EMBL" id="QRTF01000029">
    <property type="protein sequence ID" value="RGQ47002.1"/>
    <property type="molecule type" value="Genomic_DNA"/>
</dbReference>
<dbReference type="PANTHER" id="PTHR43415:SF3">
    <property type="entry name" value="GNAT-FAMILY ACETYLTRANSFERASE"/>
    <property type="match status" value="1"/>
</dbReference>
<dbReference type="Proteomes" id="UP000283738">
    <property type="component" value="Unassembled WGS sequence"/>
</dbReference>
<protein>
    <submittedName>
        <fullName evidence="2">N-acetyltransferase</fullName>
    </submittedName>
</protein>
<dbReference type="InterPro" id="IPR000182">
    <property type="entry name" value="GNAT_dom"/>
</dbReference>
<sequence>MLRKLEKKDAPLMIEWMHDQDVNCNFRADFAHMTLEQSQNFVEHSFDEESQNFAFVDENDEYMGTISLKHISETDKNAEYAVVTRKCAQGTGIAYEATMDILEYAFEKLGLHRVYLNVLEENVRANKFYKKCGFRYEGTFQDHLCIHGAYKNLNWYGIRKEDFRR</sequence>
<dbReference type="AlphaFoldDB" id="A0A3R6C095"/>
<dbReference type="Pfam" id="PF13302">
    <property type="entry name" value="Acetyltransf_3"/>
    <property type="match status" value="1"/>
</dbReference>
<gene>
    <name evidence="2" type="ORF">DWY96_12110</name>
</gene>